<dbReference type="KEGG" id="ruj:E5Z56_05690"/>
<dbReference type="AlphaFoldDB" id="A0A4P8XUX5"/>
<name>A0A4P8XUX5_9FIRM</name>
<dbReference type="OrthoDB" id="2049419at2"/>
<keyword evidence="2" id="KW-1185">Reference proteome</keyword>
<dbReference type="RefSeq" id="WP_138156965.1">
    <property type="nucleotide sequence ID" value="NZ_CP039381.1"/>
</dbReference>
<accession>A0A4P8XUX5</accession>
<proteinExistence type="predicted"/>
<sequence>MFAIKTESIKSYVEAPKSLLKEHRNLIALIADNGNHFLAYGIVEGTTLYIDLDAEYEENTLSCFINKQGQFKLFICELEGYDYVGRIIAAYKSYEV</sequence>
<organism evidence="1 2">
    <name type="scientific">Ruminococcus bovis</name>
    <dbReference type="NCBI Taxonomy" id="2564099"/>
    <lineage>
        <taxon>Bacteria</taxon>
        <taxon>Bacillati</taxon>
        <taxon>Bacillota</taxon>
        <taxon>Clostridia</taxon>
        <taxon>Eubacteriales</taxon>
        <taxon>Oscillospiraceae</taxon>
        <taxon>Ruminococcus</taxon>
    </lineage>
</organism>
<dbReference type="EMBL" id="CP039381">
    <property type="protein sequence ID" value="QCT06885.1"/>
    <property type="molecule type" value="Genomic_DNA"/>
</dbReference>
<evidence type="ECO:0000313" key="2">
    <source>
        <dbReference type="Proteomes" id="UP000301475"/>
    </source>
</evidence>
<protein>
    <submittedName>
        <fullName evidence="1">Uncharacterized protein</fullName>
    </submittedName>
</protein>
<evidence type="ECO:0000313" key="1">
    <source>
        <dbReference type="EMBL" id="QCT06885.1"/>
    </source>
</evidence>
<gene>
    <name evidence="1" type="ORF">E5Z56_05690</name>
</gene>
<dbReference type="Proteomes" id="UP000301475">
    <property type="component" value="Chromosome"/>
</dbReference>
<reference evidence="1 2" key="1">
    <citation type="submission" date="2019-04" db="EMBL/GenBank/DDBJ databases">
        <authorList>
            <person name="Embree M."/>
            <person name="Gaffney J.R."/>
        </authorList>
    </citation>
    <scope>NUCLEOTIDE SEQUENCE [LARGE SCALE GENOMIC DNA]</scope>
    <source>
        <strain evidence="1 2">JE7A12</strain>
    </source>
</reference>